<dbReference type="InterPro" id="IPR057326">
    <property type="entry name" value="KR_dom"/>
</dbReference>
<dbReference type="Pfam" id="PF00106">
    <property type="entry name" value="adh_short"/>
    <property type="match status" value="1"/>
</dbReference>
<dbReference type="AlphaFoldDB" id="A0A6A0B5S5"/>
<comment type="caution">
    <text evidence="5">The sequence shown here is derived from an EMBL/GenBank/DDBJ whole genome shotgun (WGS) entry which is preliminary data.</text>
</comment>
<reference evidence="5 6" key="1">
    <citation type="submission" date="2020-02" db="EMBL/GenBank/DDBJ databases">
        <title>Draft genome sequence of Lactococcus sp. Hs20B0-1.</title>
        <authorList>
            <person name="Noda S."/>
            <person name="Yuki M."/>
            <person name="Ohkuma M."/>
        </authorList>
    </citation>
    <scope>NUCLEOTIDE SEQUENCE [LARGE SCALE GENOMIC DNA]</scope>
    <source>
        <strain evidence="5 6">Hs20B0-1</strain>
    </source>
</reference>
<dbReference type="InterPro" id="IPR020904">
    <property type="entry name" value="Sc_DH/Rdtase_CS"/>
</dbReference>
<dbReference type="SMART" id="SM00822">
    <property type="entry name" value="PKS_KR"/>
    <property type="match status" value="1"/>
</dbReference>
<keyword evidence="2" id="KW-0560">Oxidoreductase</keyword>
<dbReference type="PANTHER" id="PTHR44196:SF1">
    <property type="entry name" value="DEHYDROGENASE_REDUCTASE SDR FAMILY MEMBER 7B"/>
    <property type="match status" value="1"/>
</dbReference>
<dbReference type="PANTHER" id="PTHR44196">
    <property type="entry name" value="DEHYDROGENASE/REDUCTASE SDR FAMILY MEMBER 7B"/>
    <property type="match status" value="1"/>
</dbReference>
<dbReference type="InterPro" id="IPR036291">
    <property type="entry name" value="NAD(P)-bd_dom_sf"/>
</dbReference>
<dbReference type="GO" id="GO:0016020">
    <property type="term" value="C:membrane"/>
    <property type="evidence" value="ECO:0007669"/>
    <property type="project" value="TreeGrafter"/>
</dbReference>
<proteinExistence type="inferred from homology"/>
<dbReference type="PRINTS" id="PR00081">
    <property type="entry name" value="GDHRDH"/>
</dbReference>
<feature type="domain" description="Ketoreductase" evidence="4">
    <location>
        <begin position="6"/>
        <end position="190"/>
    </location>
</feature>
<comment type="similarity">
    <text evidence="1 3">Belongs to the short-chain dehydrogenases/reductases (SDR) family.</text>
</comment>
<dbReference type="PROSITE" id="PS00061">
    <property type="entry name" value="ADH_SHORT"/>
    <property type="match status" value="1"/>
</dbReference>
<name>A0A6A0B5S5_9LACT</name>
<dbReference type="PRINTS" id="PR00080">
    <property type="entry name" value="SDRFAMILY"/>
</dbReference>
<sequence>MKLTNNTILITGGTSGIGLAFAQKFLALDNTVIVTGRSQAKIDAAIFENPGLHGIAADVSDLASVRALVKTLNEKFPQLNMVINSAGIMRVKQLFDESVTAEDLTSEIETNLNGTIWVDKLLLPVLAKQPEAMIINVTSGLANISWHMTPTYSATKSGVRLFTNALRYQAKKQAPNLHVVELVPPLVRGTALESNQGNQTQGITTEQLVAAGLKGIAKNKKRINVGQSKLLQVMGRTLPMAFENLMAKTIEKAEEN</sequence>
<gene>
    <name evidence="5" type="primary">dltE_1</name>
    <name evidence="5" type="ORF">Hs20B_02890</name>
</gene>
<protein>
    <submittedName>
        <fullName evidence="5">Oxidoreductase</fullName>
    </submittedName>
</protein>
<dbReference type="GO" id="GO:0016491">
    <property type="term" value="F:oxidoreductase activity"/>
    <property type="evidence" value="ECO:0007669"/>
    <property type="project" value="UniProtKB-KW"/>
</dbReference>
<dbReference type="InterPro" id="IPR002347">
    <property type="entry name" value="SDR_fam"/>
</dbReference>
<dbReference type="EMBL" id="BLLH01000001">
    <property type="protein sequence ID" value="GFH39891.1"/>
    <property type="molecule type" value="Genomic_DNA"/>
</dbReference>
<organism evidence="5 6">
    <name type="scientific">Pseudolactococcus insecticola</name>
    <dbReference type="NCBI Taxonomy" id="2709158"/>
    <lineage>
        <taxon>Bacteria</taxon>
        <taxon>Bacillati</taxon>
        <taxon>Bacillota</taxon>
        <taxon>Bacilli</taxon>
        <taxon>Lactobacillales</taxon>
        <taxon>Streptococcaceae</taxon>
        <taxon>Pseudolactococcus</taxon>
    </lineage>
</organism>
<dbReference type="Gene3D" id="3.40.50.720">
    <property type="entry name" value="NAD(P)-binding Rossmann-like Domain"/>
    <property type="match status" value="1"/>
</dbReference>
<evidence type="ECO:0000256" key="3">
    <source>
        <dbReference type="RuleBase" id="RU000363"/>
    </source>
</evidence>
<dbReference type="SUPFAM" id="SSF51735">
    <property type="entry name" value="NAD(P)-binding Rossmann-fold domains"/>
    <property type="match status" value="1"/>
</dbReference>
<evidence type="ECO:0000256" key="2">
    <source>
        <dbReference type="ARBA" id="ARBA00023002"/>
    </source>
</evidence>
<dbReference type="RefSeq" id="WP_172354890.1">
    <property type="nucleotide sequence ID" value="NZ_BLLH01000001.1"/>
</dbReference>
<keyword evidence="6" id="KW-1185">Reference proteome</keyword>
<dbReference type="Proteomes" id="UP000475928">
    <property type="component" value="Unassembled WGS sequence"/>
</dbReference>
<evidence type="ECO:0000313" key="5">
    <source>
        <dbReference type="EMBL" id="GFH39891.1"/>
    </source>
</evidence>
<evidence type="ECO:0000259" key="4">
    <source>
        <dbReference type="SMART" id="SM00822"/>
    </source>
</evidence>
<accession>A0A6A0B5S5</accession>
<evidence type="ECO:0000313" key="6">
    <source>
        <dbReference type="Proteomes" id="UP000475928"/>
    </source>
</evidence>
<evidence type="ECO:0000256" key="1">
    <source>
        <dbReference type="ARBA" id="ARBA00006484"/>
    </source>
</evidence>